<sequence length="139" mass="15619">MWTSLSSKDNMIHEMFKVALQLEEPWKFMHVEFDDQEEAWHLFIDFERGATFACPVCGAESKAYDAEMKKWRHLDFWNWKTYMHARVPRTNCRACKKSDAGTGQMVTTAVSLYFAVRSLGHAADGGNAGECSGTGAAGA</sequence>
<keyword evidence="3" id="KW-1185">Reference proteome</keyword>
<gene>
    <name evidence="2" type="ORF">ACFQ03_09605</name>
</gene>
<dbReference type="InterPro" id="IPR029261">
    <property type="entry name" value="Transposase_Znf"/>
</dbReference>
<feature type="domain" description="Transposase IS204/IS1001/IS1096/IS1165 zinc-finger" evidence="1">
    <location>
        <begin position="52"/>
        <end position="95"/>
    </location>
</feature>
<dbReference type="RefSeq" id="WP_379287753.1">
    <property type="nucleotide sequence ID" value="NZ_JBHTIU010000028.1"/>
</dbReference>
<organism evidence="2 3">
    <name type="scientific">Paenibacillus residui</name>
    <dbReference type="NCBI Taxonomy" id="629724"/>
    <lineage>
        <taxon>Bacteria</taxon>
        <taxon>Bacillati</taxon>
        <taxon>Bacillota</taxon>
        <taxon>Bacilli</taxon>
        <taxon>Bacillales</taxon>
        <taxon>Paenibacillaceae</taxon>
        <taxon>Paenibacillus</taxon>
    </lineage>
</organism>
<dbReference type="EMBL" id="JBHTIU010000028">
    <property type="protein sequence ID" value="MFD0869406.1"/>
    <property type="molecule type" value="Genomic_DNA"/>
</dbReference>
<evidence type="ECO:0000313" key="3">
    <source>
        <dbReference type="Proteomes" id="UP001597120"/>
    </source>
</evidence>
<evidence type="ECO:0000259" key="1">
    <source>
        <dbReference type="Pfam" id="PF14690"/>
    </source>
</evidence>
<protein>
    <submittedName>
        <fullName evidence="2">Transposase family protein</fullName>
    </submittedName>
</protein>
<dbReference type="Proteomes" id="UP001597120">
    <property type="component" value="Unassembled WGS sequence"/>
</dbReference>
<name>A0ABW3DA27_9BACL</name>
<accession>A0ABW3DA27</accession>
<dbReference type="Pfam" id="PF14690">
    <property type="entry name" value="Zn_ribbon_ISL3"/>
    <property type="match status" value="1"/>
</dbReference>
<evidence type="ECO:0000313" key="2">
    <source>
        <dbReference type="EMBL" id="MFD0869406.1"/>
    </source>
</evidence>
<proteinExistence type="predicted"/>
<comment type="caution">
    <text evidence="2">The sequence shown here is derived from an EMBL/GenBank/DDBJ whole genome shotgun (WGS) entry which is preliminary data.</text>
</comment>
<reference evidence="3" key="1">
    <citation type="journal article" date="2019" name="Int. J. Syst. Evol. Microbiol.">
        <title>The Global Catalogue of Microorganisms (GCM) 10K type strain sequencing project: providing services to taxonomists for standard genome sequencing and annotation.</title>
        <authorList>
            <consortium name="The Broad Institute Genomics Platform"/>
            <consortium name="The Broad Institute Genome Sequencing Center for Infectious Disease"/>
            <person name="Wu L."/>
            <person name="Ma J."/>
        </authorList>
    </citation>
    <scope>NUCLEOTIDE SEQUENCE [LARGE SCALE GENOMIC DNA]</scope>
    <source>
        <strain evidence="3">CCUG 57263</strain>
    </source>
</reference>